<evidence type="ECO:0000256" key="1">
    <source>
        <dbReference type="ARBA" id="ARBA00022553"/>
    </source>
</evidence>
<organism evidence="5 6">
    <name type="scientific">Solimicrobium silvestre</name>
    <dbReference type="NCBI Taxonomy" id="2099400"/>
    <lineage>
        <taxon>Bacteria</taxon>
        <taxon>Pseudomonadati</taxon>
        <taxon>Pseudomonadota</taxon>
        <taxon>Betaproteobacteria</taxon>
        <taxon>Burkholderiales</taxon>
        <taxon>Oxalobacteraceae</taxon>
        <taxon>Solimicrobium</taxon>
    </lineage>
</organism>
<evidence type="ECO:0000256" key="2">
    <source>
        <dbReference type="PROSITE-ProRule" id="PRU00169"/>
    </source>
</evidence>
<evidence type="ECO:0000259" key="4">
    <source>
        <dbReference type="PROSITE" id="PS50110"/>
    </source>
</evidence>
<dbReference type="PANTHER" id="PTHR45566:SF1">
    <property type="entry name" value="HTH-TYPE TRANSCRIPTIONAL REGULATOR YHJB-RELATED"/>
    <property type="match status" value="1"/>
</dbReference>
<dbReference type="GO" id="GO:0006355">
    <property type="term" value="P:regulation of DNA-templated transcription"/>
    <property type="evidence" value="ECO:0007669"/>
    <property type="project" value="InterPro"/>
</dbReference>
<dbReference type="InterPro" id="IPR051015">
    <property type="entry name" value="EvgA-like"/>
</dbReference>
<dbReference type="PANTHER" id="PTHR45566">
    <property type="entry name" value="HTH-TYPE TRANSCRIPTIONAL REGULATOR YHJB-RELATED"/>
    <property type="match status" value="1"/>
</dbReference>
<dbReference type="InterPro" id="IPR011006">
    <property type="entry name" value="CheY-like_superfamily"/>
</dbReference>
<dbReference type="GO" id="GO:0000160">
    <property type="term" value="P:phosphorelay signal transduction system"/>
    <property type="evidence" value="ECO:0007669"/>
    <property type="project" value="InterPro"/>
</dbReference>
<dbReference type="Gene3D" id="3.40.50.2300">
    <property type="match status" value="1"/>
</dbReference>
<dbReference type="InterPro" id="IPR036388">
    <property type="entry name" value="WH-like_DNA-bd_sf"/>
</dbReference>
<dbReference type="AlphaFoldDB" id="A0A2S9GTK5"/>
<dbReference type="InterPro" id="IPR058245">
    <property type="entry name" value="NreC/VraR/RcsB-like_REC"/>
</dbReference>
<dbReference type="EMBL" id="PUGF01000030">
    <property type="protein sequence ID" value="PRC91043.1"/>
    <property type="molecule type" value="Genomic_DNA"/>
</dbReference>
<evidence type="ECO:0000313" key="5">
    <source>
        <dbReference type="EMBL" id="PRC91043.1"/>
    </source>
</evidence>
<evidence type="ECO:0000313" key="6">
    <source>
        <dbReference type="Proteomes" id="UP000237839"/>
    </source>
</evidence>
<dbReference type="GO" id="GO:0003677">
    <property type="term" value="F:DNA binding"/>
    <property type="evidence" value="ECO:0007669"/>
    <property type="project" value="UniProtKB-KW"/>
</dbReference>
<dbReference type="SMART" id="SM00421">
    <property type="entry name" value="HTH_LUXR"/>
    <property type="match status" value="1"/>
</dbReference>
<name>A0A2S9GTK5_9BURK</name>
<reference evidence="5 6" key="1">
    <citation type="submission" date="2018-02" db="EMBL/GenBank/DDBJ databases">
        <title>Solimicrobium silvestre gen. nov., sp. nov., isolated from alpine forest soil.</title>
        <authorList>
            <person name="Margesin R."/>
            <person name="Albuquerque L."/>
            <person name="Zhang D.-C."/>
            <person name="Froufe H.J.C."/>
            <person name="Severino R."/>
            <person name="Roxo I."/>
            <person name="Egas C."/>
            <person name="Da Costa M.S."/>
        </authorList>
    </citation>
    <scope>NUCLEOTIDE SEQUENCE [LARGE SCALE GENOMIC DNA]</scope>
    <source>
        <strain evidence="5 6">S20-91</strain>
    </source>
</reference>
<accession>A0A2S9GTK5</accession>
<feature type="domain" description="HTH luxR-type" evidence="3">
    <location>
        <begin position="157"/>
        <end position="222"/>
    </location>
</feature>
<dbReference type="PROSITE" id="PS50110">
    <property type="entry name" value="RESPONSE_REGULATORY"/>
    <property type="match status" value="1"/>
</dbReference>
<keyword evidence="5" id="KW-0238">DNA-binding</keyword>
<dbReference type="Gene3D" id="1.10.10.10">
    <property type="entry name" value="Winged helix-like DNA-binding domain superfamily/Winged helix DNA-binding domain"/>
    <property type="match status" value="1"/>
</dbReference>
<dbReference type="PRINTS" id="PR00038">
    <property type="entry name" value="HTHLUXR"/>
</dbReference>
<feature type="domain" description="Response regulatory" evidence="4">
    <location>
        <begin position="27"/>
        <end position="143"/>
    </location>
</feature>
<feature type="modified residue" description="4-aspartylphosphate" evidence="2">
    <location>
        <position position="78"/>
    </location>
</feature>
<protein>
    <submittedName>
        <fullName evidence="5">Response regulator containing a CheY-like receiver domain and an HTH DNA-binding domain</fullName>
    </submittedName>
</protein>
<keyword evidence="6" id="KW-1185">Reference proteome</keyword>
<proteinExistence type="predicted"/>
<dbReference type="CDD" id="cd06170">
    <property type="entry name" value="LuxR_C_like"/>
    <property type="match status" value="1"/>
</dbReference>
<dbReference type="InterPro" id="IPR000792">
    <property type="entry name" value="Tscrpt_reg_LuxR_C"/>
</dbReference>
<dbReference type="CDD" id="cd17535">
    <property type="entry name" value="REC_NarL-like"/>
    <property type="match status" value="1"/>
</dbReference>
<gene>
    <name evidence="5" type="ORF">S2091_4231</name>
</gene>
<keyword evidence="1 2" id="KW-0597">Phosphoprotein</keyword>
<dbReference type="PROSITE" id="PS50043">
    <property type="entry name" value="HTH_LUXR_2"/>
    <property type="match status" value="1"/>
</dbReference>
<dbReference type="SUPFAM" id="SSF52172">
    <property type="entry name" value="CheY-like"/>
    <property type="match status" value="1"/>
</dbReference>
<comment type="caution">
    <text evidence="5">The sequence shown here is derived from an EMBL/GenBank/DDBJ whole genome shotgun (WGS) entry which is preliminary data.</text>
</comment>
<dbReference type="InterPro" id="IPR001789">
    <property type="entry name" value="Sig_transdc_resp-reg_receiver"/>
</dbReference>
<dbReference type="SMART" id="SM00448">
    <property type="entry name" value="REC"/>
    <property type="match status" value="1"/>
</dbReference>
<dbReference type="Proteomes" id="UP000237839">
    <property type="component" value="Unassembled WGS sequence"/>
</dbReference>
<dbReference type="Pfam" id="PF00196">
    <property type="entry name" value="GerE"/>
    <property type="match status" value="1"/>
</dbReference>
<dbReference type="Pfam" id="PF00072">
    <property type="entry name" value="Response_reg"/>
    <property type="match status" value="1"/>
</dbReference>
<sequence>MLDKCHGNQEENENSLQQCMDKKASMNILLADDHTIFRHGLKLLLDSQCGYQVVAEAASLDVVSSLLQQHPIDLMILDYNMPGGDSTAVLSYCKHRYADLKVIALTGSESGIVLKQLQDASADAVLRKDVSGSELLLCITKVMAGQVVVSADVQERIAESITNLTPRELQTVNMINDGLTNTDMAKRLNLSAKTIDKHRENLMRKLQVSNIAQLIHKAKLLGLV</sequence>
<evidence type="ECO:0000259" key="3">
    <source>
        <dbReference type="PROSITE" id="PS50043"/>
    </source>
</evidence>